<evidence type="ECO:0000256" key="10">
    <source>
        <dbReference type="ARBA" id="ARBA00023128"/>
    </source>
</evidence>
<evidence type="ECO:0000256" key="7">
    <source>
        <dbReference type="ARBA" id="ARBA00022781"/>
    </source>
</evidence>
<evidence type="ECO:0000256" key="6">
    <source>
        <dbReference type="ARBA" id="ARBA00022692"/>
    </source>
</evidence>
<comment type="subcellular location">
    <subcellularLocation>
        <location evidence="1 12">Mitochondrion membrane</location>
        <topology evidence="1 12">Single-pass membrane protein</topology>
    </subcellularLocation>
</comment>
<evidence type="ECO:0000256" key="4">
    <source>
        <dbReference type="ARBA" id="ARBA00022448"/>
    </source>
</evidence>
<dbReference type="AlphaFoldDB" id="A0A516IMY0"/>
<name>A0A516IMY0_9ORTH</name>
<dbReference type="GO" id="GO:0031966">
    <property type="term" value="C:mitochondrial membrane"/>
    <property type="evidence" value="ECO:0007669"/>
    <property type="project" value="UniProtKB-SubCell"/>
</dbReference>
<keyword evidence="11 13" id="KW-0472">Membrane</keyword>
<evidence type="ECO:0000256" key="11">
    <source>
        <dbReference type="ARBA" id="ARBA00023136"/>
    </source>
</evidence>
<protein>
    <recommendedName>
        <fullName evidence="12">ATP synthase complex subunit 8</fullName>
    </recommendedName>
</protein>
<evidence type="ECO:0000313" key="14">
    <source>
        <dbReference type="EMBL" id="QDP18127.1"/>
    </source>
</evidence>
<dbReference type="EMBL" id="MK514109">
    <property type="protein sequence ID" value="QDP18127.1"/>
    <property type="molecule type" value="Genomic_DNA"/>
</dbReference>
<gene>
    <name evidence="14" type="primary">atp8</name>
</gene>
<dbReference type="GO" id="GO:0015986">
    <property type="term" value="P:proton motive force-driven ATP synthesis"/>
    <property type="evidence" value="ECO:0007669"/>
    <property type="project" value="InterPro"/>
</dbReference>
<evidence type="ECO:0000256" key="12">
    <source>
        <dbReference type="RuleBase" id="RU003661"/>
    </source>
</evidence>
<keyword evidence="9 12" id="KW-0406">Ion transport</keyword>
<evidence type="ECO:0000256" key="2">
    <source>
        <dbReference type="ARBA" id="ARBA00008892"/>
    </source>
</evidence>
<accession>A0A516IMY0</accession>
<proteinExistence type="inferred from homology"/>
<evidence type="ECO:0000256" key="3">
    <source>
        <dbReference type="ARBA" id="ARBA00011291"/>
    </source>
</evidence>
<evidence type="ECO:0000256" key="9">
    <source>
        <dbReference type="ARBA" id="ARBA00023065"/>
    </source>
</evidence>
<keyword evidence="7 12" id="KW-0375">Hydrogen ion transport</keyword>
<dbReference type="GO" id="GO:0045259">
    <property type="term" value="C:proton-transporting ATP synthase complex"/>
    <property type="evidence" value="ECO:0007669"/>
    <property type="project" value="UniProtKB-KW"/>
</dbReference>
<keyword evidence="6 12" id="KW-0812">Transmembrane</keyword>
<dbReference type="InterPro" id="IPR001421">
    <property type="entry name" value="ATP8_metazoa"/>
</dbReference>
<keyword evidence="10 12" id="KW-0496">Mitochondrion</keyword>
<reference evidence="14" key="1">
    <citation type="journal article" date="2019" name="Mol. Phylogenet. Evol.">
        <title>On the origin of the New World Pyrgomorphidae (Insecta: Orthoptera).</title>
        <authorList>
            <person name="Marino-Perez R."/>
            <person name="Song H."/>
        </authorList>
    </citation>
    <scope>NUCLEOTIDE SEQUENCE</scope>
    <source>
        <tissue evidence="14">Femur muscle</tissue>
    </source>
</reference>
<organism evidence="14">
    <name type="scientific">Algete brunneri</name>
    <dbReference type="NCBI Taxonomy" id="1634111"/>
    <lineage>
        <taxon>Eukaryota</taxon>
        <taxon>Metazoa</taxon>
        <taxon>Ecdysozoa</taxon>
        <taxon>Arthropoda</taxon>
        <taxon>Hexapoda</taxon>
        <taxon>Insecta</taxon>
        <taxon>Pterygota</taxon>
        <taxon>Neoptera</taxon>
        <taxon>Polyneoptera</taxon>
        <taxon>Orthoptera</taxon>
        <taxon>Caelifera</taxon>
        <taxon>Acrididea</taxon>
        <taxon>Acridomorpha</taxon>
        <taxon>Pyrgomorphoidea</taxon>
        <taxon>Pyrgomorphidae</taxon>
        <taxon>Pyrgomorphinae</taxon>
        <taxon>Algete</taxon>
    </lineage>
</organism>
<evidence type="ECO:0000256" key="5">
    <source>
        <dbReference type="ARBA" id="ARBA00022547"/>
    </source>
</evidence>
<sequence length="53" mass="6583">MPQMAPMMWFSLFMIFSTTMILFNQMMYFSFKNNKTTLMKKSMNILKKNNWKW</sequence>
<dbReference type="Pfam" id="PF00895">
    <property type="entry name" value="ATP-synt_8"/>
    <property type="match status" value="1"/>
</dbReference>
<comment type="subunit">
    <text evidence="3">F-type ATPases have 2 components, CF(1) - the catalytic core - and CF(0) - the membrane proton channel.</text>
</comment>
<keyword evidence="8 13" id="KW-1133">Transmembrane helix</keyword>
<evidence type="ECO:0000256" key="1">
    <source>
        <dbReference type="ARBA" id="ARBA00004304"/>
    </source>
</evidence>
<keyword evidence="4 12" id="KW-0813">Transport</keyword>
<feature type="transmembrane region" description="Helical" evidence="13">
    <location>
        <begin position="6"/>
        <end position="31"/>
    </location>
</feature>
<dbReference type="GO" id="GO:0015078">
    <property type="term" value="F:proton transmembrane transporter activity"/>
    <property type="evidence" value="ECO:0007669"/>
    <property type="project" value="InterPro"/>
</dbReference>
<geneLocation type="mitochondrion" evidence="14"/>
<evidence type="ECO:0000256" key="13">
    <source>
        <dbReference type="SAM" id="Phobius"/>
    </source>
</evidence>
<comment type="similarity">
    <text evidence="2 12">Belongs to the ATPase protein 8 family.</text>
</comment>
<evidence type="ECO:0000256" key="8">
    <source>
        <dbReference type="ARBA" id="ARBA00022989"/>
    </source>
</evidence>
<keyword evidence="5 12" id="KW-0138">CF(0)</keyword>